<proteinExistence type="predicted"/>
<dbReference type="AlphaFoldDB" id="B3QUJ0"/>
<feature type="chain" id="PRO_5002797802" description="Transporter" evidence="1">
    <location>
        <begin position="25"/>
        <end position="251"/>
    </location>
</feature>
<dbReference type="EMBL" id="CP001100">
    <property type="protein sequence ID" value="ACF12896.1"/>
    <property type="molecule type" value="Genomic_DNA"/>
</dbReference>
<evidence type="ECO:0000313" key="2">
    <source>
        <dbReference type="EMBL" id="ACF12896.1"/>
    </source>
</evidence>
<dbReference type="RefSeq" id="WP_012498980.1">
    <property type="nucleotide sequence ID" value="NC_011026.1"/>
</dbReference>
<evidence type="ECO:0000313" key="3">
    <source>
        <dbReference type="Proteomes" id="UP000001208"/>
    </source>
</evidence>
<dbReference type="HOGENOM" id="CLU_1105607_0_0_10"/>
<dbReference type="STRING" id="517418.Ctha_0425"/>
<name>B3QUJ0_CHLT3</name>
<evidence type="ECO:0008006" key="4">
    <source>
        <dbReference type="Google" id="ProtNLM"/>
    </source>
</evidence>
<dbReference type="OrthoDB" id="9902199at2"/>
<accession>B3QUJ0</accession>
<dbReference type="Proteomes" id="UP000001208">
    <property type="component" value="Chromosome"/>
</dbReference>
<keyword evidence="3" id="KW-1185">Reference proteome</keyword>
<protein>
    <recommendedName>
        <fullName evidence="4">Transporter</fullName>
    </recommendedName>
</protein>
<keyword evidence="1" id="KW-0732">Signal</keyword>
<evidence type="ECO:0000256" key="1">
    <source>
        <dbReference type="SAM" id="SignalP"/>
    </source>
</evidence>
<sequence length="251" mass="27505">MKKIKFIVFAVALATMLQFNAVYAQTSTFDQVHLFQTFFEDASMSRTPYGQISLRYSDYDQLSSIYLPVQAAIPLGDQKEFQLGAELGFINTNPEIGDGESGLSDLKVIGRYNFPTSSYTKIAAGGYITLPVGKEEAGYGNVNFGGFGSVRHPLTKDVVLTGTVMLEFLESVNDDRESSLLFAVGSIYQVSPKMYLIGELNLKTEGDYGLLSAGMDYRLSPDGCFRGMLGFGLDDGAPDLALQVGYHMFFN</sequence>
<organism evidence="2 3">
    <name type="scientific">Chloroherpeton thalassium (strain ATCC 35110 / GB-78)</name>
    <dbReference type="NCBI Taxonomy" id="517418"/>
    <lineage>
        <taxon>Bacteria</taxon>
        <taxon>Pseudomonadati</taxon>
        <taxon>Chlorobiota</taxon>
        <taxon>Chlorobiia</taxon>
        <taxon>Chlorobiales</taxon>
        <taxon>Chloroherpetonaceae</taxon>
        <taxon>Chloroherpeton</taxon>
    </lineage>
</organism>
<gene>
    <name evidence="2" type="ordered locus">Ctha_0425</name>
</gene>
<reference evidence="2 3" key="1">
    <citation type="submission" date="2008-06" db="EMBL/GenBank/DDBJ databases">
        <title>Complete sequence of Chloroherpeton thalassium ATCC 35110.</title>
        <authorList>
            <consortium name="US DOE Joint Genome Institute"/>
            <person name="Lucas S."/>
            <person name="Copeland A."/>
            <person name="Lapidus A."/>
            <person name="Glavina del Rio T."/>
            <person name="Dalin E."/>
            <person name="Tice H."/>
            <person name="Bruce D."/>
            <person name="Goodwin L."/>
            <person name="Pitluck S."/>
            <person name="Schmutz J."/>
            <person name="Larimer F."/>
            <person name="Land M."/>
            <person name="Hauser L."/>
            <person name="Kyrpides N."/>
            <person name="Mikhailova N."/>
            <person name="Liu Z."/>
            <person name="Li T."/>
            <person name="Zhao F."/>
            <person name="Overmann J."/>
            <person name="Bryant D.A."/>
            <person name="Richardson P."/>
        </authorList>
    </citation>
    <scope>NUCLEOTIDE SEQUENCE [LARGE SCALE GENOMIC DNA]</scope>
    <source>
        <strain evidence="3">ATCC 35110 / GB-78</strain>
    </source>
</reference>
<feature type="signal peptide" evidence="1">
    <location>
        <begin position="1"/>
        <end position="24"/>
    </location>
</feature>
<dbReference type="KEGG" id="cts:Ctha_0425"/>